<dbReference type="GO" id="GO:0005886">
    <property type="term" value="C:plasma membrane"/>
    <property type="evidence" value="ECO:0007669"/>
    <property type="project" value="InterPro"/>
</dbReference>
<keyword evidence="2 4" id="KW-0472">Membrane</keyword>
<dbReference type="InterPro" id="IPR043202">
    <property type="entry name" value="Band-7_stomatin-like"/>
</dbReference>
<evidence type="ECO:0000256" key="4">
    <source>
        <dbReference type="SAM" id="Phobius"/>
    </source>
</evidence>
<keyword evidence="4" id="KW-0812">Transmembrane</keyword>
<evidence type="ECO:0000256" key="2">
    <source>
        <dbReference type="ARBA" id="ARBA00023136"/>
    </source>
</evidence>
<dbReference type="Proteomes" id="UP000515150">
    <property type="component" value="Chromosome 4"/>
</dbReference>
<dbReference type="InParanoid" id="A0A6P7M9H4"/>
<gene>
    <name evidence="6" type="primary">nphs2</name>
</gene>
<accession>A0A6P7M9H4</accession>
<dbReference type="RefSeq" id="XP_029002828.2">
    <property type="nucleotide sequence ID" value="XM_029146995.3"/>
</dbReference>
<feature type="transmembrane region" description="Helical" evidence="4">
    <location>
        <begin position="114"/>
        <end position="136"/>
    </location>
</feature>
<evidence type="ECO:0000256" key="3">
    <source>
        <dbReference type="SAM" id="MobiDB-lite"/>
    </source>
</evidence>
<feature type="compositionally biased region" description="Basic and acidic residues" evidence="3">
    <location>
        <begin position="48"/>
        <end position="68"/>
    </location>
</feature>
<comment type="subcellular location">
    <subcellularLocation>
        <location evidence="1">Membrane</location>
    </subcellularLocation>
</comment>
<evidence type="ECO:0000256" key="1">
    <source>
        <dbReference type="ARBA" id="ARBA00004370"/>
    </source>
</evidence>
<name>A0A6P7M9H4_BETSP</name>
<keyword evidence="4" id="KW-1133">Transmembrane helix</keyword>
<dbReference type="KEGG" id="bspl:114853529"/>
<dbReference type="CTD" id="7827"/>
<sequence>MEKSSGVSPDHLPRSRTTPRMERERGAKGPPRSHRQKAPKAGCLPEAPTRKKDMRPREKPEVKSDQETEVKLKTTVVDIDSVRDDEVKEENLGLLEAADQDDGLKRKNLGVFEWMLMVFTLALVLLFLPFSIWFCVKIVREHERAVIFRMGHLLCGRARGPGLLFYLPLLDVCYKVDIRLKMLQVPPHTV</sequence>
<feature type="region of interest" description="Disordered" evidence="3">
    <location>
        <begin position="1"/>
        <end position="68"/>
    </location>
</feature>
<evidence type="ECO:0000313" key="6">
    <source>
        <dbReference type="RefSeq" id="XP_029002828.2"/>
    </source>
</evidence>
<dbReference type="AlphaFoldDB" id="A0A6P7M9H4"/>
<dbReference type="PANTHER" id="PTHR10264:SF127">
    <property type="entry name" value="PODOCIN"/>
    <property type="match status" value="1"/>
</dbReference>
<protein>
    <submittedName>
        <fullName evidence="6">Podocin</fullName>
    </submittedName>
</protein>
<organism evidence="5 6">
    <name type="scientific">Betta splendens</name>
    <name type="common">Siamese fighting fish</name>
    <dbReference type="NCBI Taxonomy" id="158456"/>
    <lineage>
        <taxon>Eukaryota</taxon>
        <taxon>Metazoa</taxon>
        <taxon>Chordata</taxon>
        <taxon>Craniata</taxon>
        <taxon>Vertebrata</taxon>
        <taxon>Euteleostomi</taxon>
        <taxon>Actinopterygii</taxon>
        <taxon>Neopterygii</taxon>
        <taxon>Teleostei</taxon>
        <taxon>Neoteleostei</taxon>
        <taxon>Acanthomorphata</taxon>
        <taxon>Anabantaria</taxon>
        <taxon>Anabantiformes</taxon>
        <taxon>Anabantoidei</taxon>
        <taxon>Osphronemidae</taxon>
        <taxon>Betta</taxon>
    </lineage>
</organism>
<evidence type="ECO:0000313" key="5">
    <source>
        <dbReference type="Proteomes" id="UP000515150"/>
    </source>
</evidence>
<proteinExistence type="predicted"/>
<dbReference type="GeneID" id="114853529"/>
<dbReference type="PANTHER" id="PTHR10264">
    <property type="entry name" value="BAND 7 PROTEIN-RELATED"/>
    <property type="match status" value="1"/>
</dbReference>
<keyword evidence="5" id="KW-1185">Reference proteome</keyword>
<reference evidence="6" key="1">
    <citation type="submission" date="2025-08" db="UniProtKB">
        <authorList>
            <consortium name="RefSeq"/>
        </authorList>
    </citation>
    <scope>IDENTIFICATION</scope>
</reference>